<evidence type="ECO:0000313" key="2">
    <source>
        <dbReference type="EMBL" id="GAA0280477.1"/>
    </source>
</evidence>
<reference evidence="3" key="1">
    <citation type="journal article" date="2019" name="Int. J. Syst. Evol. Microbiol.">
        <title>The Global Catalogue of Microorganisms (GCM) 10K type strain sequencing project: providing services to taxonomists for standard genome sequencing and annotation.</title>
        <authorList>
            <consortium name="The Broad Institute Genomics Platform"/>
            <consortium name="The Broad Institute Genome Sequencing Center for Infectious Disease"/>
            <person name="Wu L."/>
            <person name="Ma J."/>
        </authorList>
    </citation>
    <scope>NUCLEOTIDE SEQUENCE [LARGE SCALE GENOMIC DNA]</scope>
    <source>
        <strain evidence="3">JCM 4505</strain>
    </source>
</reference>
<name>A0ABP3EW29_9ACTN</name>
<sequence>MLVSTDNRGIDRHQPLDVARRVRLRLSGPQHPVERPVYRPPAETCVQRGPRPVAPRETVPVGGVYSPVNADGKEMKSGEAWTTDLVVGKAKEGRTGAGAGARPAAGSFEELP</sequence>
<comment type="caution">
    <text evidence="2">The sequence shown here is derived from an EMBL/GenBank/DDBJ whole genome shotgun (WGS) entry which is preliminary data.</text>
</comment>
<keyword evidence="3" id="KW-1185">Reference proteome</keyword>
<gene>
    <name evidence="2" type="ORF">GCM10010302_17820</name>
</gene>
<protein>
    <submittedName>
        <fullName evidence="2">Uncharacterized protein</fullName>
    </submittedName>
</protein>
<organism evidence="2 3">
    <name type="scientific">Streptomyces polychromogenes</name>
    <dbReference type="NCBI Taxonomy" id="67342"/>
    <lineage>
        <taxon>Bacteria</taxon>
        <taxon>Bacillati</taxon>
        <taxon>Actinomycetota</taxon>
        <taxon>Actinomycetes</taxon>
        <taxon>Kitasatosporales</taxon>
        <taxon>Streptomycetaceae</taxon>
        <taxon>Streptomyces</taxon>
    </lineage>
</organism>
<dbReference type="EMBL" id="BAAABV010000011">
    <property type="protein sequence ID" value="GAA0280477.1"/>
    <property type="molecule type" value="Genomic_DNA"/>
</dbReference>
<evidence type="ECO:0000313" key="3">
    <source>
        <dbReference type="Proteomes" id="UP001501867"/>
    </source>
</evidence>
<feature type="region of interest" description="Disordered" evidence="1">
    <location>
        <begin position="92"/>
        <end position="112"/>
    </location>
</feature>
<proteinExistence type="predicted"/>
<accession>A0ABP3EW29</accession>
<evidence type="ECO:0000256" key="1">
    <source>
        <dbReference type="SAM" id="MobiDB-lite"/>
    </source>
</evidence>
<dbReference type="Proteomes" id="UP001501867">
    <property type="component" value="Unassembled WGS sequence"/>
</dbReference>